<sequence>MQSNFPYPHVNSVAPNATMQSYDHSQGYPESYSRINSTASSSTITSNAHSQNYPASYHRVDSTAPTITKNELTKVPAGSSAVTLKLKPVRVATYLDHNFQPHKVSPKVKDLLAHKVDEESPDLPTPTACDVCSRAITKGKKDSYCGFVLNDNYWKSHTTPHHQSRPPSQRNTTTKQTSVCTQNALHPNFTSNIPTTFHHQPNIIMSAGPVTATSLPGSPSPTLQAAPAASPPTPRRAHPNELLPHGFHPTLLQNNPLLNLILEDHKVVAASDSPIFCSTCRKRILEGGKVYECSVGRDGVVCMRRRCEGCGSAEETNPQKTDYRKGRESYCDWVQPGEGMLVILGRMLRKMVKAFLVPS</sequence>
<organism evidence="2 3">
    <name type="scientific">Ascobolus immersus RN42</name>
    <dbReference type="NCBI Taxonomy" id="1160509"/>
    <lineage>
        <taxon>Eukaryota</taxon>
        <taxon>Fungi</taxon>
        <taxon>Dikarya</taxon>
        <taxon>Ascomycota</taxon>
        <taxon>Pezizomycotina</taxon>
        <taxon>Pezizomycetes</taxon>
        <taxon>Pezizales</taxon>
        <taxon>Ascobolaceae</taxon>
        <taxon>Ascobolus</taxon>
    </lineage>
</organism>
<proteinExistence type="predicted"/>
<feature type="compositionally biased region" description="Low complexity" evidence="1">
    <location>
        <begin position="31"/>
        <end position="50"/>
    </location>
</feature>
<feature type="region of interest" description="Disordered" evidence="1">
    <location>
        <begin position="156"/>
        <end position="179"/>
    </location>
</feature>
<dbReference type="Proteomes" id="UP000275078">
    <property type="component" value="Unassembled WGS sequence"/>
</dbReference>
<reference evidence="2 3" key="1">
    <citation type="journal article" date="2018" name="Nat. Ecol. Evol.">
        <title>Pezizomycetes genomes reveal the molecular basis of ectomycorrhizal truffle lifestyle.</title>
        <authorList>
            <person name="Murat C."/>
            <person name="Payen T."/>
            <person name="Noel B."/>
            <person name="Kuo A."/>
            <person name="Morin E."/>
            <person name="Chen J."/>
            <person name="Kohler A."/>
            <person name="Krizsan K."/>
            <person name="Balestrini R."/>
            <person name="Da Silva C."/>
            <person name="Montanini B."/>
            <person name="Hainaut M."/>
            <person name="Levati E."/>
            <person name="Barry K.W."/>
            <person name="Belfiori B."/>
            <person name="Cichocki N."/>
            <person name="Clum A."/>
            <person name="Dockter R.B."/>
            <person name="Fauchery L."/>
            <person name="Guy J."/>
            <person name="Iotti M."/>
            <person name="Le Tacon F."/>
            <person name="Lindquist E.A."/>
            <person name="Lipzen A."/>
            <person name="Malagnac F."/>
            <person name="Mello A."/>
            <person name="Molinier V."/>
            <person name="Miyauchi S."/>
            <person name="Poulain J."/>
            <person name="Riccioni C."/>
            <person name="Rubini A."/>
            <person name="Sitrit Y."/>
            <person name="Splivallo R."/>
            <person name="Traeger S."/>
            <person name="Wang M."/>
            <person name="Zifcakova L."/>
            <person name="Wipf D."/>
            <person name="Zambonelli A."/>
            <person name="Paolocci F."/>
            <person name="Nowrousian M."/>
            <person name="Ottonello S."/>
            <person name="Baldrian P."/>
            <person name="Spatafora J.W."/>
            <person name="Henrissat B."/>
            <person name="Nagy L.G."/>
            <person name="Aury J.M."/>
            <person name="Wincker P."/>
            <person name="Grigoriev I.V."/>
            <person name="Bonfante P."/>
            <person name="Martin F.M."/>
        </authorList>
    </citation>
    <scope>NUCLEOTIDE SEQUENCE [LARGE SCALE GENOMIC DNA]</scope>
    <source>
        <strain evidence="2 3">RN42</strain>
    </source>
</reference>
<name>A0A3N4IRZ0_ASCIM</name>
<evidence type="ECO:0000313" key="2">
    <source>
        <dbReference type="EMBL" id="RPA86980.1"/>
    </source>
</evidence>
<feature type="region of interest" description="Disordered" evidence="1">
    <location>
        <begin position="210"/>
        <end position="236"/>
    </location>
</feature>
<feature type="region of interest" description="Disordered" evidence="1">
    <location>
        <begin position="21"/>
        <end position="52"/>
    </location>
</feature>
<dbReference type="AlphaFoldDB" id="A0A3N4IRZ0"/>
<dbReference type="EMBL" id="ML119647">
    <property type="protein sequence ID" value="RPA86980.1"/>
    <property type="molecule type" value="Genomic_DNA"/>
</dbReference>
<accession>A0A3N4IRZ0</accession>
<protein>
    <submittedName>
        <fullName evidence="2">Uncharacterized protein</fullName>
    </submittedName>
</protein>
<gene>
    <name evidence="2" type="ORF">BJ508DRAFT_344868</name>
</gene>
<evidence type="ECO:0000313" key="3">
    <source>
        <dbReference type="Proteomes" id="UP000275078"/>
    </source>
</evidence>
<evidence type="ECO:0000256" key="1">
    <source>
        <dbReference type="SAM" id="MobiDB-lite"/>
    </source>
</evidence>
<feature type="compositionally biased region" description="Polar residues" evidence="1">
    <location>
        <begin position="165"/>
        <end position="179"/>
    </location>
</feature>
<keyword evidence="3" id="KW-1185">Reference proteome</keyword>